<dbReference type="GO" id="GO:0047750">
    <property type="term" value="F:cholestenol delta-isomerase activity"/>
    <property type="evidence" value="ECO:0007669"/>
    <property type="project" value="InterPro"/>
</dbReference>
<keyword evidence="12" id="KW-0413">Isomerase</keyword>
<dbReference type="GO" id="GO:0004769">
    <property type="term" value="F:steroid Delta-isomerase activity"/>
    <property type="evidence" value="ECO:0007669"/>
    <property type="project" value="TreeGrafter"/>
</dbReference>
<keyword evidence="7" id="KW-0756">Sterol biosynthesis</keyword>
<evidence type="ECO:0000313" key="17">
    <source>
        <dbReference type="Proteomes" id="UP000887568"/>
    </source>
</evidence>
<organism evidence="16 17">
    <name type="scientific">Patiria miniata</name>
    <name type="common">Bat star</name>
    <name type="synonym">Asterina miniata</name>
    <dbReference type="NCBI Taxonomy" id="46514"/>
    <lineage>
        <taxon>Eukaryota</taxon>
        <taxon>Metazoa</taxon>
        <taxon>Echinodermata</taxon>
        <taxon>Eleutherozoa</taxon>
        <taxon>Asterozoa</taxon>
        <taxon>Asteroidea</taxon>
        <taxon>Valvatacea</taxon>
        <taxon>Valvatida</taxon>
        <taxon>Asterinidae</taxon>
        <taxon>Patiria</taxon>
    </lineage>
</organism>
<evidence type="ECO:0000256" key="1">
    <source>
        <dbReference type="ARBA" id="ARBA00004141"/>
    </source>
</evidence>
<accession>A0A914ATF1</accession>
<dbReference type="PANTHER" id="PTHR14207">
    <property type="entry name" value="STEROL ISOMERASE"/>
    <property type="match status" value="1"/>
</dbReference>
<keyword evidence="17" id="KW-1185">Reference proteome</keyword>
<dbReference type="OMA" id="CIAVQHP"/>
<evidence type="ECO:0000256" key="13">
    <source>
        <dbReference type="PROSITE-ProRule" id="PRU01087"/>
    </source>
</evidence>
<evidence type="ECO:0000256" key="4">
    <source>
        <dbReference type="ARBA" id="ARBA00022692"/>
    </source>
</evidence>
<evidence type="ECO:0000256" key="7">
    <source>
        <dbReference type="ARBA" id="ARBA00023011"/>
    </source>
</evidence>
<evidence type="ECO:0000259" key="15">
    <source>
        <dbReference type="PROSITE" id="PS51751"/>
    </source>
</evidence>
<dbReference type="RefSeq" id="XP_038066948.1">
    <property type="nucleotide sequence ID" value="XM_038211020.1"/>
</dbReference>
<evidence type="ECO:0000256" key="14">
    <source>
        <dbReference type="SAM" id="Phobius"/>
    </source>
</evidence>
<dbReference type="InterPro" id="IPR007905">
    <property type="entry name" value="EBP"/>
</dbReference>
<sequence length="238" mass="27507">MASSNISHPFYPRDVPVPHYVPNIYSTYQLIPPALCTFGLIFWVVWRYTHTDKFGRALGGWEKAALSWWGLCGCIHMILEGWISLNSRTFAGRNDLFSQMWKEYAMGDSRYAHGDACITIMEGLTAWLEGPGCFLIVWAFLNRHPMRHVLQFGVSIGQFYGTLLYFFTEIFDDFAHGPRFHPYYWWFLVFGLNSPWLVVPPILIYQSWKELNKAQKGLDKSTGFNIGNGKERIKNKSG</sequence>
<feature type="transmembrane region" description="Helical" evidence="14">
    <location>
        <begin position="27"/>
        <end position="46"/>
    </location>
</feature>
<reference evidence="16" key="1">
    <citation type="submission" date="2022-11" db="UniProtKB">
        <authorList>
            <consortium name="EnsemblMetazoa"/>
        </authorList>
    </citation>
    <scope>IDENTIFICATION</scope>
</reference>
<evidence type="ECO:0000256" key="3">
    <source>
        <dbReference type="ARBA" id="ARBA00022516"/>
    </source>
</evidence>
<feature type="transmembrane region" description="Helical" evidence="14">
    <location>
        <begin position="148"/>
        <end position="168"/>
    </location>
</feature>
<dbReference type="PROSITE" id="PS51751">
    <property type="entry name" value="EXPERA"/>
    <property type="match status" value="1"/>
</dbReference>
<evidence type="ECO:0000313" key="16">
    <source>
        <dbReference type="EnsemblMetazoa" id="XP_038066948.1"/>
    </source>
</evidence>
<evidence type="ECO:0000256" key="9">
    <source>
        <dbReference type="ARBA" id="ARBA00023136"/>
    </source>
</evidence>
<keyword evidence="10" id="KW-1207">Sterol metabolism</keyword>
<evidence type="ECO:0000256" key="2">
    <source>
        <dbReference type="ARBA" id="ARBA00008337"/>
    </source>
</evidence>
<proteinExistence type="inferred from homology"/>
<keyword evidence="5" id="KW-0752">Steroid biosynthesis</keyword>
<keyword evidence="6 13" id="KW-1133">Transmembrane helix</keyword>
<evidence type="ECO:0000256" key="10">
    <source>
        <dbReference type="ARBA" id="ARBA00023166"/>
    </source>
</evidence>
<evidence type="ECO:0000256" key="11">
    <source>
        <dbReference type="ARBA" id="ARBA00023221"/>
    </source>
</evidence>
<dbReference type="AlphaFoldDB" id="A0A914ATF1"/>
<evidence type="ECO:0000256" key="5">
    <source>
        <dbReference type="ARBA" id="ARBA00022955"/>
    </source>
</evidence>
<feature type="transmembrane region" description="Helical" evidence="14">
    <location>
        <begin position="124"/>
        <end position="141"/>
    </location>
</feature>
<evidence type="ECO:0000256" key="12">
    <source>
        <dbReference type="ARBA" id="ARBA00023235"/>
    </source>
</evidence>
<keyword evidence="8" id="KW-0443">Lipid metabolism</keyword>
<feature type="transmembrane region" description="Helical" evidence="14">
    <location>
        <begin position="183"/>
        <end position="205"/>
    </location>
</feature>
<dbReference type="PANTHER" id="PTHR14207:SF0">
    <property type="entry name" value="3-BETA-HYDROXYSTEROID-DELTA(8),DELTA(7)-ISOMERASE"/>
    <property type="match status" value="1"/>
</dbReference>
<evidence type="ECO:0000256" key="8">
    <source>
        <dbReference type="ARBA" id="ARBA00023098"/>
    </source>
</evidence>
<evidence type="ECO:0000256" key="6">
    <source>
        <dbReference type="ARBA" id="ARBA00022989"/>
    </source>
</evidence>
<dbReference type="OrthoDB" id="58557at2759"/>
<feature type="transmembrane region" description="Helical" evidence="14">
    <location>
        <begin position="66"/>
        <end position="85"/>
    </location>
</feature>
<keyword evidence="11" id="KW-0753">Steroid metabolism</keyword>
<dbReference type="EnsemblMetazoa" id="XM_038211020.1">
    <property type="protein sequence ID" value="XP_038066948.1"/>
    <property type="gene ID" value="LOC119736975"/>
</dbReference>
<keyword evidence="9 13" id="KW-0472">Membrane</keyword>
<dbReference type="GeneID" id="119736975"/>
<keyword evidence="3" id="KW-0444">Lipid biosynthesis</keyword>
<keyword evidence="4 13" id="KW-0812">Transmembrane</keyword>
<comment type="similarity">
    <text evidence="2">Belongs to the EBP family.</text>
</comment>
<dbReference type="Pfam" id="PF05241">
    <property type="entry name" value="EBP"/>
    <property type="match status" value="1"/>
</dbReference>
<dbReference type="Proteomes" id="UP000887568">
    <property type="component" value="Unplaced"/>
</dbReference>
<name>A0A914ATF1_PATMI</name>
<comment type="subcellular location">
    <subcellularLocation>
        <location evidence="1">Membrane</location>
        <topology evidence="1">Multi-pass membrane protein</topology>
    </subcellularLocation>
</comment>
<dbReference type="GO" id="GO:0000247">
    <property type="term" value="F:C-8 sterol isomerase activity"/>
    <property type="evidence" value="ECO:0007669"/>
    <property type="project" value="TreeGrafter"/>
</dbReference>
<dbReference type="GO" id="GO:0006695">
    <property type="term" value="P:cholesterol biosynthetic process"/>
    <property type="evidence" value="ECO:0007669"/>
    <property type="project" value="TreeGrafter"/>
</dbReference>
<dbReference type="InterPro" id="IPR033118">
    <property type="entry name" value="EXPERA"/>
</dbReference>
<dbReference type="GO" id="GO:0005783">
    <property type="term" value="C:endoplasmic reticulum"/>
    <property type="evidence" value="ECO:0007669"/>
    <property type="project" value="TreeGrafter"/>
</dbReference>
<dbReference type="GO" id="GO:0016020">
    <property type="term" value="C:membrane"/>
    <property type="evidence" value="ECO:0007669"/>
    <property type="project" value="UniProtKB-SubCell"/>
</dbReference>
<feature type="domain" description="EXPERA" evidence="15">
    <location>
        <begin position="61"/>
        <end position="204"/>
    </location>
</feature>
<protein>
    <recommendedName>
        <fullName evidence="15">EXPERA domain-containing protein</fullName>
    </recommendedName>
</protein>